<keyword evidence="3" id="KW-1185">Reference proteome</keyword>
<evidence type="ECO:0000313" key="2">
    <source>
        <dbReference type="EMBL" id="KAI9270466.1"/>
    </source>
</evidence>
<evidence type="ECO:0000313" key="3">
    <source>
        <dbReference type="Proteomes" id="UP001209540"/>
    </source>
</evidence>
<feature type="compositionally biased region" description="Basic and acidic residues" evidence="1">
    <location>
        <begin position="43"/>
        <end position="57"/>
    </location>
</feature>
<name>A0AAD5PI85_9FUNG</name>
<reference evidence="2" key="1">
    <citation type="journal article" date="2022" name="IScience">
        <title>Evolution of zygomycete secretomes and the origins of terrestrial fungal ecologies.</title>
        <authorList>
            <person name="Chang Y."/>
            <person name="Wang Y."/>
            <person name="Mondo S."/>
            <person name="Ahrendt S."/>
            <person name="Andreopoulos W."/>
            <person name="Barry K."/>
            <person name="Beard J."/>
            <person name="Benny G.L."/>
            <person name="Blankenship S."/>
            <person name="Bonito G."/>
            <person name="Cuomo C."/>
            <person name="Desiro A."/>
            <person name="Gervers K.A."/>
            <person name="Hundley H."/>
            <person name="Kuo A."/>
            <person name="LaButti K."/>
            <person name="Lang B.F."/>
            <person name="Lipzen A."/>
            <person name="O'Donnell K."/>
            <person name="Pangilinan J."/>
            <person name="Reynolds N."/>
            <person name="Sandor L."/>
            <person name="Smith M.E."/>
            <person name="Tsang A."/>
            <person name="Grigoriev I.V."/>
            <person name="Stajich J.E."/>
            <person name="Spatafora J.W."/>
        </authorList>
    </citation>
    <scope>NUCLEOTIDE SEQUENCE</scope>
    <source>
        <strain evidence="2">RSA 2281</strain>
    </source>
</reference>
<sequence>MTVSESQIVLLTFGTHKPVKDDQSERDIMGYSPIQINTRRALSRKEHPGGKYTDHSSESPPLVTMTVSESQIALLTFGTHKPVKDDQSERDIMGYSSVLLSRKEHPGGKYTDHSSESPPLVTMTVSESQIALLTFGTHKPVKDDQSERDIMGYSPVRKQRMVNLWIKINNIS</sequence>
<gene>
    <name evidence="2" type="ORF">BDA99DRAFT_557293</name>
</gene>
<evidence type="ECO:0000256" key="1">
    <source>
        <dbReference type="SAM" id="MobiDB-lite"/>
    </source>
</evidence>
<proteinExistence type="predicted"/>
<comment type="caution">
    <text evidence="2">The sequence shown here is derived from an EMBL/GenBank/DDBJ whole genome shotgun (WGS) entry which is preliminary data.</text>
</comment>
<protein>
    <submittedName>
        <fullName evidence="2">Uncharacterized protein</fullName>
    </submittedName>
</protein>
<reference evidence="2" key="2">
    <citation type="submission" date="2023-02" db="EMBL/GenBank/DDBJ databases">
        <authorList>
            <consortium name="DOE Joint Genome Institute"/>
            <person name="Mondo S.J."/>
            <person name="Chang Y."/>
            <person name="Wang Y."/>
            <person name="Ahrendt S."/>
            <person name="Andreopoulos W."/>
            <person name="Barry K."/>
            <person name="Beard J."/>
            <person name="Benny G.L."/>
            <person name="Blankenship S."/>
            <person name="Bonito G."/>
            <person name="Cuomo C."/>
            <person name="Desiro A."/>
            <person name="Gervers K.A."/>
            <person name="Hundley H."/>
            <person name="Kuo A."/>
            <person name="LaButti K."/>
            <person name="Lang B.F."/>
            <person name="Lipzen A."/>
            <person name="O'Donnell K."/>
            <person name="Pangilinan J."/>
            <person name="Reynolds N."/>
            <person name="Sandor L."/>
            <person name="Smith M.W."/>
            <person name="Tsang A."/>
            <person name="Grigoriev I.V."/>
            <person name="Stajich J.E."/>
            <person name="Spatafora J.W."/>
        </authorList>
    </citation>
    <scope>NUCLEOTIDE SEQUENCE</scope>
    <source>
        <strain evidence="2">RSA 2281</strain>
    </source>
</reference>
<accession>A0AAD5PI85</accession>
<feature type="region of interest" description="Disordered" evidence="1">
    <location>
        <begin position="38"/>
        <end position="61"/>
    </location>
</feature>
<dbReference type="Proteomes" id="UP001209540">
    <property type="component" value="Unassembled WGS sequence"/>
</dbReference>
<dbReference type="AlphaFoldDB" id="A0AAD5PI85"/>
<organism evidence="2 3">
    <name type="scientific">Phascolomyces articulosus</name>
    <dbReference type="NCBI Taxonomy" id="60185"/>
    <lineage>
        <taxon>Eukaryota</taxon>
        <taxon>Fungi</taxon>
        <taxon>Fungi incertae sedis</taxon>
        <taxon>Mucoromycota</taxon>
        <taxon>Mucoromycotina</taxon>
        <taxon>Mucoromycetes</taxon>
        <taxon>Mucorales</taxon>
        <taxon>Lichtheimiaceae</taxon>
        <taxon>Phascolomyces</taxon>
    </lineage>
</organism>
<dbReference type="EMBL" id="JAIXMP010000007">
    <property type="protein sequence ID" value="KAI9270466.1"/>
    <property type="molecule type" value="Genomic_DNA"/>
</dbReference>